<gene>
    <name evidence="1" type="ORF">H4S07_006642</name>
</gene>
<proteinExistence type="predicted"/>
<keyword evidence="2" id="KW-1185">Reference proteome</keyword>
<comment type="caution">
    <text evidence="1">The sequence shown here is derived from an EMBL/GenBank/DDBJ whole genome shotgun (WGS) entry which is preliminary data.</text>
</comment>
<protein>
    <submittedName>
        <fullName evidence="1">Uncharacterized protein</fullName>
    </submittedName>
</protein>
<name>A0ACC1KT63_9FUNG</name>
<dbReference type="Proteomes" id="UP001140096">
    <property type="component" value="Unassembled WGS sequence"/>
</dbReference>
<evidence type="ECO:0000313" key="1">
    <source>
        <dbReference type="EMBL" id="KAJ2794862.1"/>
    </source>
</evidence>
<organism evidence="1 2">
    <name type="scientific">Coemansia furcata</name>
    <dbReference type="NCBI Taxonomy" id="417177"/>
    <lineage>
        <taxon>Eukaryota</taxon>
        <taxon>Fungi</taxon>
        <taxon>Fungi incertae sedis</taxon>
        <taxon>Zoopagomycota</taxon>
        <taxon>Kickxellomycotina</taxon>
        <taxon>Kickxellomycetes</taxon>
        <taxon>Kickxellales</taxon>
        <taxon>Kickxellaceae</taxon>
        <taxon>Coemansia</taxon>
    </lineage>
</organism>
<dbReference type="EMBL" id="JANBUP010004103">
    <property type="protein sequence ID" value="KAJ2794862.1"/>
    <property type="molecule type" value="Genomic_DNA"/>
</dbReference>
<reference evidence="1" key="1">
    <citation type="submission" date="2022-07" db="EMBL/GenBank/DDBJ databases">
        <title>Phylogenomic reconstructions and comparative analyses of Kickxellomycotina fungi.</title>
        <authorList>
            <person name="Reynolds N.K."/>
            <person name="Stajich J.E."/>
            <person name="Barry K."/>
            <person name="Grigoriev I.V."/>
            <person name="Crous P."/>
            <person name="Smith M.E."/>
        </authorList>
    </citation>
    <scope>NUCLEOTIDE SEQUENCE</scope>
    <source>
        <strain evidence="1">CBS 102833</strain>
    </source>
</reference>
<evidence type="ECO:0000313" key="2">
    <source>
        <dbReference type="Proteomes" id="UP001140096"/>
    </source>
</evidence>
<accession>A0ACC1KT63</accession>
<sequence>MSVGIQDTAETASFVKSPEASFCADPPAPAETAPVPIMPVIPVVSAEPADPLTPTKKKAKKKRKHVADDDVQEPDADQPTSPHRKKAKRIKGDLKEGKKKKHKSKVVVKLEENIDATMTTTTNKENCQTGNAGSIM</sequence>